<name>A0A4U0X1B9_9PEZI</name>
<dbReference type="GO" id="GO:0009231">
    <property type="term" value="P:riboflavin biosynthetic process"/>
    <property type="evidence" value="ECO:0007669"/>
    <property type="project" value="UniProtKB-UniPathway"/>
</dbReference>
<dbReference type="GO" id="GO:0046872">
    <property type="term" value="F:metal ion binding"/>
    <property type="evidence" value="ECO:0007669"/>
    <property type="project" value="UniProtKB-KW"/>
</dbReference>
<dbReference type="STRING" id="331657.A0A4U0X1B9"/>
<dbReference type="GO" id="GO:0005758">
    <property type="term" value="C:mitochondrial intermembrane space"/>
    <property type="evidence" value="ECO:0007669"/>
    <property type="project" value="TreeGrafter"/>
</dbReference>
<evidence type="ECO:0000256" key="7">
    <source>
        <dbReference type="ARBA" id="ARBA00022842"/>
    </source>
</evidence>
<dbReference type="EC" id="4.1.99.12" evidence="3 12"/>
<evidence type="ECO:0000256" key="12">
    <source>
        <dbReference type="RuleBase" id="RU003843"/>
    </source>
</evidence>
<dbReference type="AlphaFoldDB" id="A0A4U0X1B9"/>
<dbReference type="EMBL" id="NAJN01000724">
    <property type="protein sequence ID" value="TKA69521.1"/>
    <property type="molecule type" value="Genomic_DNA"/>
</dbReference>
<keyword evidence="9 12" id="KW-0464">Manganese</keyword>
<dbReference type="FunFam" id="3.90.870.10:FF:000002">
    <property type="entry name" value="3,4-dihydroxy-2-butanone 4-phosphate synthase"/>
    <property type="match status" value="1"/>
</dbReference>
<accession>A0A4U0X1B9</accession>
<keyword evidence="5 12" id="KW-0686">Riboflavin biosynthesis</keyword>
<dbReference type="OrthoDB" id="60371at2759"/>
<comment type="catalytic activity">
    <reaction evidence="12">
        <text>D-ribulose 5-phosphate = (2S)-2-hydroxy-3-oxobutyl phosphate + formate + H(+)</text>
        <dbReference type="Rhea" id="RHEA:18457"/>
        <dbReference type="ChEBI" id="CHEBI:15378"/>
        <dbReference type="ChEBI" id="CHEBI:15740"/>
        <dbReference type="ChEBI" id="CHEBI:58121"/>
        <dbReference type="ChEBI" id="CHEBI:58830"/>
        <dbReference type="EC" id="4.1.99.12"/>
    </reaction>
</comment>
<keyword evidence="8" id="KW-0318">Glutathionylation</keyword>
<evidence type="ECO:0000256" key="3">
    <source>
        <dbReference type="ARBA" id="ARBA00012153"/>
    </source>
</evidence>
<dbReference type="PANTHER" id="PTHR21327:SF18">
    <property type="entry name" value="3,4-DIHYDROXY-2-BUTANONE 4-PHOSPHATE SYNTHASE"/>
    <property type="match status" value="1"/>
</dbReference>
<dbReference type="Pfam" id="PF00926">
    <property type="entry name" value="DHBP_synthase"/>
    <property type="match status" value="1"/>
</dbReference>
<dbReference type="Proteomes" id="UP000308768">
    <property type="component" value="Unassembled WGS sequence"/>
</dbReference>
<organism evidence="13 14">
    <name type="scientific">Cryomyces minteri</name>
    <dbReference type="NCBI Taxonomy" id="331657"/>
    <lineage>
        <taxon>Eukaryota</taxon>
        <taxon>Fungi</taxon>
        <taxon>Dikarya</taxon>
        <taxon>Ascomycota</taxon>
        <taxon>Pezizomycotina</taxon>
        <taxon>Dothideomycetes</taxon>
        <taxon>Dothideomycetes incertae sedis</taxon>
        <taxon>Cryomyces</taxon>
    </lineage>
</organism>
<comment type="subunit">
    <text evidence="2 12">Homodimer.</text>
</comment>
<comment type="similarity">
    <text evidence="11 12">Belongs to the DHBP synthase family.</text>
</comment>
<dbReference type="Gene3D" id="3.90.870.10">
    <property type="entry name" value="DHBP synthase"/>
    <property type="match status" value="1"/>
</dbReference>
<dbReference type="UniPathway" id="UPA00275">
    <property type="reaction ID" value="UER00399"/>
</dbReference>
<evidence type="ECO:0000313" key="14">
    <source>
        <dbReference type="Proteomes" id="UP000308768"/>
    </source>
</evidence>
<keyword evidence="10 12" id="KW-0456">Lyase</keyword>
<dbReference type="SUPFAM" id="SSF55821">
    <property type="entry name" value="YrdC/RibB"/>
    <property type="match status" value="1"/>
</dbReference>
<evidence type="ECO:0000256" key="2">
    <source>
        <dbReference type="ARBA" id="ARBA00011738"/>
    </source>
</evidence>
<reference evidence="13 14" key="1">
    <citation type="submission" date="2017-03" db="EMBL/GenBank/DDBJ databases">
        <title>Genomes of endolithic fungi from Antarctica.</title>
        <authorList>
            <person name="Coleine C."/>
            <person name="Masonjones S."/>
            <person name="Stajich J.E."/>
        </authorList>
    </citation>
    <scope>NUCLEOTIDE SEQUENCE [LARGE SCALE GENOMIC DNA]</scope>
    <source>
        <strain evidence="13 14">CCFEE 5187</strain>
    </source>
</reference>
<dbReference type="GO" id="GO:0008686">
    <property type="term" value="F:3,4-dihydroxy-2-butanone-4-phosphate synthase activity"/>
    <property type="evidence" value="ECO:0007669"/>
    <property type="project" value="UniProtKB-EC"/>
</dbReference>
<dbReference type="InterPro" id="IPR017945">
    <property type="entry name" value="DHBP_synth_RibB-like_a/b_dom"/>
</dbReference>
<gene>
    <name evidence="13" type="ORF">B0A49_07181</name>
</gene>
<evidence type="ECO:0000256" key="8">
    <source>
        <dbReference type="ARBA" id="ARBA00023206"/>
    </source>
</evidence>
<evidence type="ECO:0000256" key="9">
    <source>
        <dbReference type="ARBA" id="ARBA00023211"/>
    </source>
</evidence>
<comment type="function">
    <text evidence="12">Catalyzes the conversion of D-ribulose 5-phosphate to formate and 3,4-dihydroxy-2-butanone 4-phosphate.</text>
</comment>
<proteinExistence type="inferred from homology"/>
<dbReference type="NCBIfam" id="TIGR00506">
    <property type="entry name" value="ribB"/>
    <property type="match status" value="1"/>
</dbReference>
<evidence type="ECO:0000256" key="4">
    <source>
        <dbReference type="ARBA" id="ARBA00018836"/>
    </source>
</evidence>
<keyword evidence="6 12" id="KW-0479">Metal-binding</keyword>
<evidence type="ECO:0000256" key="1">
    <source>
        <dbReference type="ARBA" id="ARBA00004904"/>
    </source>
</evidence>
<dbReference type="InterPro" id="IPR000422">
    <property type="entry name" value="DHBP_synthase_RibB"/>
</dbReference>
<evidence type="ECO:0000256" key="10">
    <source>
        <dbReference type="ARBA" id="ARBA00023239"/>
    </source>
</evidence>
<evidence type="ECO:0000256" key="11">
    <source>
        <dbReference type="ARBA" id="ARBA00060730"/>
    </source>
</evidence>
<dbReference type="GO" id="GO:0005829">
    <property type="term" value="C:cytosol"/>
    <property type="evidence" value="ECO:0007669"/>
    <property type="project" value="TreeGrafter"/>
</dbReference>
<protein>
    <recommendedName>
        <fullName evidence="4 12">3,4-dihydroxy-2-butanone 4-phosphate synthase</fullName>
        <shortName evidence="12">DHBP synthase</shortName>
        <ecNumber evidence="3 12">4.1.99.12</ecNumber>
    </recommendedName>
</protein>
<dbReference type="PANTHER" id="PTHR21327">
    <property type="entry name" value="GTP CYCLOHYDROLASE II-RELATED"/>
    <property type="match status" value="1"/>
</dbReference>
<sequence length="228" mass="24787">MGHTFDSISDAIEAFVNGEFIVVLDSTDRENEGDLIIAAQDLTPAKMSFMIRYTSGYICTPLPAFHAAKLGLPQMVINNTDPNRTAYCITVDANDPSTTTGISAADRALTCRRLADPASKPETFRRPGHVLPLQARAGGIRERKGHTEAAVEFCRLAKKEPVGVICEMVLDGEEVAGKAERVGGGMMRRDDCLAFGKQWGLKVVTIEDLVAYVEEKEGKLEISGSGYY</sequence>
<keyword evidence="14" id="KW-1185">Reference proteome</keyword>
<comment type="cofactor">
    <cofactor evidence="12">
        <name>Mg(2+)</name>
        <dbReference type="ChEBI" id="CHEBI:18420"/>
    </cofactor>
    <cofactor evidence="12">
        <name>Mn(2+)</name>
        <dbReference type="ChEBI" id="CHEBI:29035"/>
    </cofactor>
    <text evidence="12">Binds 2 divalent metal cations per subunit. Magnesium or manganese.</text>
</comment>
<evidence type="ECO:0000256" key="5">
    <source>
        <dbReference type="ARBA" id="ARBA00022619"/>
    </source>
</evidence>
<comment type="pathway">
    <text evidence="1 12">Cofactor biosynthesis; riboflavin biosynthesis; 2-hydroxy-3-oxobutyl phosphate from D-ribulose 5-phosphate: step 1/1.</text>
</comment>
<evidence type="ECO:0000256" key="6">
    <source>
        <dbReference type="ARBA" id="ARBA00022723"/>
    </source>
</evidence>
<evidence type="ECO:0000313" key="13">
    <source>
        <dbReference type="EMBL" id="TKA69521.1"/>
    </source>
</evidence>
<comment type="caution">
    <text evidence="13">The sequence shown here is derived from an EMBL/GenBank/DDBJ whole genome shotgun (WGS) entry which is preliminary data.</text>
</comment>
<keyword evidence="7 12" id="KW-0460">Magnesium</keyword>